<sequence length="76" mass="8788">MSSSNKKNNNDEDIQDDYLIQSMIRNQHLSRENIASSQEDLRVMKASQAIICRNKGDEFVCNKLRRTSVPDFKKAL</sequence>
<reference evidence="2" key="1">
    <citation type="submission" date="2017-02" db="UniProtKB">
        <authorList>
            <consortium name="WormBaseParasite"/>
        </authorList>
    </citation>
    <scope>IDENTIFICATION</scope>
</reference>
<accession>A0A0N5BPW8</accession>
<name>A0A0N5BPW8_STREA</name>
<evidence type="ECO:0000313" key="2">
    <source>
        <dbReference type="WBParaSite" id="SPAL_0000794300.1"/>
    </source>
</evidence>
<proteinExistence type="predicted"/>
<protein>
    <submittedName>
        <fullName evidence="2">Uncharacterized protein</fullName>
    </submittedName>
</protein>
<dbReference type="AlphaFoldDB" id="A0A0N5BPW8"/>
<dbReference type="WBParaSite" id="SPAL_0000794300.1">
    <property type="protein sequence ID" value="SPAL_0000794300.1"/>
    <property type="gene ID" value="SPAL_0000794300"/>
</dbReference>
<evidence type="ECO:0000313" key="1">
    <source>
        <dbReference type="Proteomes" id="UP000046392"/>
    </source>
</evidence>
<dbReference type="Proteomes" id="UP000046392">
    <property type="component" value="Unplaced"/>
</dbReference>
<keyword evidence="1" id="KW-1185">Reference proteome</keyword>
<organism evidence="1 2">
    <name type="scientific">Strongyloides papillosus</name>
    <name type="common">Intestinal threadworm</name>
    <dbReference type="NCBI Taxonomy" id="174720"/>
    <lineage>
        <taxon>Eukaryota</taxon>
        <taxon>Metazoa</taxon>
        <taxon>Ecdysozoa</taxon>
        <taxon>Nematoda</taxon>
        <taxon>Chromadorea</taxon>
        <taxon>Rhabditida</taxon>
        <taxon>Tylenchina</taxon>
        <taxon>Panagrolaimomorpha</taxon>
        <taxon>Strongyloidoidea</taxon>
        <taxon>Strongyloididae</taxon>
        <taxon>Strongyloides</taxon>
    </lineage>
</organism>
<dbReference type="STRING" id="174720.A0A0N5BPW8"/>